<feature type="region of interest" description="RNA binding; important for wobble base 34 recognition" evidence="6">
    <location>
        <begin position="279"/>
        <end position="283"/>
    </location>
</feature>
<organism evidence="8 9">
    <name type="scientific">Agrilus planipennis</name>
    <name type="common">Emerald ash borer</name>
    <name type="synonym">Agrilus marcopoli</name>
    <dbReference type="NCBI Taxonomy" id="224129"/>
    <lineage>
        <taxon>Eukaryota</taxon>
        <taxon>Metazoa</taxon>
        <taxon>Ecdysozoa</taxon>
        <taxon>Arthropoda</taxon>
        <taxon>Hexapoda</taxon>
        <taxon>Insecta</taxon>
        <taxon>Pterygota</taxon>
        <taxon>Neoptera</taxon>
        <taxon>Endopterygota</taxon>
        <taxon>Coleoptera</taxon>
        <taxon>Polyphaga</taxon>
        <taxon>Elateriformia</taxon>
        <taxon>Buprestoidea</taxon>
        <taxon>Buprestidae</taxon>
        <taxon>Agrilinae</taxon>
        <taxon>Agrilus</taxon>
    </lineage>
</organism>
<dbReference type="GO" id="GO:0008479">
    <property type="term" value="F:tRNA-guanosine(34) queuine transglycosylase activity"/>
    <property type="evidence" value="ECO:0007669"/>
    <property type="project" value="UniProtKB-UniRule"/>
</dbReference>
<keyword evidence="6" id="KW-0963">Cytoplasm</keyword>
<evidence type="ECO:0000256" key="6">
    <source>
        <dbReference type="HAMAP-Rule" id="MF_03218"/>
    </source>
</evidence>
<evidence type="ECO:0000256" key="5">
    <source>
        <dbReference type="ARBA" id="ARBA00022833"/>
    </source>
</evidence>
<dbReference type="Pfam" id="PF01702">
    <property type="entry name" value="TGT"/>
    <property type="match status" value="1"/>
</dbReference>
<keyword evidence="3 6" id="KW-0819">tRNA processing</keyword>
<feature type="binding site" evidence="6">
    <location>
        <position position="314"/>
    </location>
    <ligand>
        <name>Zn(2+)</name>
        <dbReference type="ChEBI" id="CHEBI:29105"/>
    </ligand>
</feature>
<dbReference type="KEGG" id="apln:108739203"/>
<dbReference type="RefSeq" id="XP_018328496.1">
    <property type="nucleotide sequence ID" value="XM_018472994.1"/>
</dbReference>
<evidence type="ECO:0000313" key="9">
    <source>
        <dbReference type="RefSeq" id="XP_018328496.1"/>
    </source>
</evidence>
<proteinExistence type="inferred from homology"/>
<protein>
    <recommendedName>
        <fullName evidence="6">Queuine tRNA-ribosyltransferase catalytic subunit 1</fullName>
        <ecNumber evidence="6">2.4.2.64</ecNumber>
    </recommendedName>
    <alternativeName>
        <fullName evidence="6">Guanine insertion enzyme</fullName>
    </alternativeName>
    <alternativeName>
        <fullName evidence="6">tRNA-guanine transglycosylase</fullName>
    </alternativeName>
</protein>
<dbReference type="Gene3D" id="3.20.20.105">
    <property type="entry name" value="Queuine tRNA-ribosyltransferase-like"/>
    <property type="match status" value="1"/>
</dbReference>
<dbReference type="GO" id="GO:0046872">
    <property type="term" value="F:metal ion binding"/>
    <property type="evidence" value="ECO:0007669"/>
    <property type="project" value="UniProtKB-KW"/>
</dbReference>
<dbReference type="GO" id="GO:0005829">
    <property type="term" value="C:cytosol"/>
    <property type="evidence" value="ECO:0007669"/>
    <property type="project" value="TreeGrafter"/>
</dbReference>
<evidence type="ECO:0000259" key="7">
    <source>
        <dbReference type="Pfam" id="PF01702"/>
    </source>
</evidence>
<reference evidence="9" key="1">
    <citation type="submission" date="2025-08" db="UniProtKB">
        <authorList>
            <consortium name="RefSeq"/>
        </authorList>
    </citation>
    <scope>IDENTIFICATION</scope>
    <source>
        <tissue evidence="9">Entire body</tissue>
    </source>
</reference>
<evidence type="ECO:0000256" key="2">
    <source>
        <dbReference type="ARBA" id="ARBA00022679"/>
    </source>
</evidence>
<name>A0A1W4WX86_AGRPL</name>
<dbReference type="InParanoid" id="A0A1W4WX86"/>
<keyword evidence="4 6" id="KW-0479">Metal-binding</keyword>
<sequence length="397" mass="44847">MTSPKNPLVFKIFTECRKTKARTSKIYLPHGEVDAPVFMPVGTQGTMKGLLNEQLYNLEIQIILANTYHLGLKPGREIIEKAGGLHRFMNWNRNLLTDSGGFQMVSLLKLAQITEEGVKFQSLNESKLEILLTPEHSIEIQNSIGADIIMQLDDVVKTTSTDVNRITEAVGRTSRWLDRCLMAHKKADSQSIFPIVQGGLSTELRTKSALEHCSKNVRGYAIGGLSGGESKDDFWKMVHLSTNILPKDKPRYVMGVGFAVDLVVCVALGADMFDCVFPTRTARFGCALIMTGQINLRQKKYQNDFSPIDKECRCSTCETYTRSYLHHIVTMHTVACHLVTVHNLAFQQRLMKTIRVNIKEGTFPDFVRKFMYDVYPDKKYPSWVADSMKAVNIDLIR</sequence>
<dbReference type="OrthoDB" id="10249838at2759"/>
<keyword evidence="2 6" id="KW-0808">Transferase</keyword>
<dbReference type="AlphaFoldDB" id="A0A1W4WX86"/>
<dbReference type="SUPFAM" id="SSF51713">
    <property type="entry name" value="tRNA-guanine transglycosylase"/>
    <property type="match status" value="1"/>
</dbReference>
<evidence type="ECO:0000256" key="3">
    <source>
        <dbReference type="ARBA" id="ARBA00022694"/>
    </source>
</evidence>
<dbReference type="FunCoup" id="A0A1W4WX86">
    <property type="interactions" value="1047"/>
</dbReference>
<feature type="domain" description="tRNA-guanine(15) transglycosylase-like" evidence="7">
    <location>
        <begin position="19"/>
        <end position="373"/>
    </location>
</feature>
<feature type="binding site" evidence="6">
    <location>
        <position position="224"/>
    </location>
    <ligand>
        <name>substrate</name>
    </ligand>
</feature>
<dbReference type="GeneID" id="108739203"/>
<dbReference type="EC" id="2.4.2.64" evidence="6"/>
<feature type="active site" description="Nucleophile" evidence="6">
    <location>
        <position position="274"/>
    </location>
</feature>
<feature type="binding site" evidence="6">
    <location>
        <position position="317"/>
    </location>
    <ligand>
        <name>Zn(2+)</name>
        <dbReference type="ChEBI" id="CHEBI:29105"/>
    </ligand>
</feature>
<comment type="similarity">
    <text evidence="6">Belongs to the queuine tRNA-ribosyltransferase family.</text>
</comment>
<feature type="binding site" evidence="6">
    <location>
        <position position="342"/>
    </location>
    <ligand>
        <name>Zn(2+)</name>
        <dbReference type="ChEBI" id="CHEBI:29105"/>
    </ligand>
</feature>
<comment type="subcellular location">
    <subcellularLocation>
        <location evidence="6">Cytoplasm</location>
    </subcellularLocation>
</comment>
<dbReference type="InterPro" id="IPR004803">
    <property type="entry name" value="TGT"/>
</dbReference>
<dbReference type="PANTHER" id="PTHR43530">
    <property type="entry name" value="QUEUINE TRNA-RIBOSYLTRANSFERASE CATALYTIC SUBUNIT 1"/>
    <property type="match status" value="1"/>
</dbReference>
<comment type="cofactor">
    <cofactor evidence="6">
        <name>Zn(2+)</name>
        <dbReference type="ChEBI" id="CHEBI:29105"/>
    </cofactor>
</comment>
<comment type="subunit">
    <text evidence="6">Heterodimer of a catalytic subunit and an accessory subunit.</text>
</comment>
<dbReference type="PANTHER" id="PTHR43530:SF1">
    <property type="entry name" value="QUEUINE TRNA-RIBOSYLTRANSFERASE CATALYTIC SUBUNIT 1"/>
    <property type="match status" value="1"/>
</dbReference>
<keyword evidence="5 6" id="KW-0862">Zinc</keyword>
<keyword evidence="1 6" id="KW-0328">Glycosyltransferase</keyword>
<feature type="active site" description="Proton acceptor" evidence="6">
    <location>
        <position position="98"/>
    </location>
</feature>
<dbReference type="InterPro" id="IPR002616">
    <property type="entry name" value="tRNA_ribo_trans-like"/>
</dbReference>
<feature type="binding site" evidence="6">
    <location>
        <position position="153"/>
    </location>
    <ligand>
        <name>substrate</name>
    </ligand>
</feature>
<evidence type="ECO:0000313" key="8">
    <source>
        <dbReference type="Proteomes" id="UP000192223"/>
    </source>
</evidence>
<dbReference type="STRING" id="224129.A0A1W4WX86"/>
<feature type="binding site" evidence="6">
    <location>
        <begin position="98"/>
        <end position="102"/>
    </location>
    <ligand>
        <name>substrate</name>
    </ligand>
</feature>
<comment type="function">
    <text evidence="6">Catalytic subunit of the queuine tRNA-ribosyltransferase (TGT) that catalyzes the base-exchange of a guanine (G) residue with queuine (Q) at position 34 (anticodon wobble position) in tRNAs with GU(N) anticodons (tRNA-Asp, -Asn, -His and -Tyr), resulting in the hypermodified nucleoside queuosine (7-(((4,5-cis-dihydroxy-2-cyclopenten-1-yl)amino)methyl)-7-deazaguanosine). Catalysis occurs through a double-displacement mechanism. The nucleophile active site attacks the C1' of nucleotide 34 to detach the guanine base from the RNA, forming a covalent enzyme-RNA intermediate. The proton acceptor active site deprotonates the incoming queuine, allowing a nucleophilic attack on the C1' of the ribose to form the product.</text>
</comment>
<feature type="region of interest" description="RNA binding" evidence="6">
    <location>
        <begin position="255"/>
        <end position="261"/>
    </location>
</feature>
<dbReference type="GO" id="GO:0006400">
    <property type="term" value="P:tRNA modification"/>
    <property type="evidence" value="ECO:0007669"/>
    <property type="project" value="InterPro"/>
</dbReference>
<dbReference type="HAMAP" id="MF_00168">
    <property type="entry name" value="Q_tRNA_Tgt"/>
    <property type="match status" value="1"/>
</dbReference>
<comment type="catalytic activity">
    <reaction evidence="6">
        <text>guanosine(34) in tRNA + queuine = queuosine(34) in tRNA + guanine</text>
        <dbReference type="Rhea" id="RHEA:16633"/>
        <dbReference type="Rhea" id="RHEA-COMP:10341"/>
        <dbReference type="Rhea" id="RHEA-COMP:18571"/>
        <dbReference type="ChEBI" id="CHEBI:16235"/>
        <dbReference type="ChEBI" id="CHEBI:17433"/>
        <dbReference type="ChEBI" id="CHEBI:74269"/>
        <dbReference type="ChEBI" id="CHEBI:194431"/>
        <dbReference type="EC" id="2.4.2.64"/>
    </reaction>
</comment>
<accession>A0A1W4WX86</accession>
<keyword evidence="8" id="KW-1185">Reference proteome</keyword>
<evidence type="ECO:0000256" key="4">
    <source>
        <dbReference type="ARBA" id="ARBA00022723"/>
    </source>
</evidence>
<dbReference type="NCBIfam" id="TIGR00449">
    <property type="entry name" value="tgt_general"/>
    <property type="match status" value="1"/>
</dbReference>
<feature type="binding site" evidence="6">
    <location>
        <position position="197"/>
    </location>
    <ligand>
        <name>substrate</name>
    </ligand>
</feature>
<dbReference type="InterPro" id="IPR036511">
    <property type="entry name" value="TGT-like_sf"/>
</dbReference>
<feature type="binding site" evidence="6">
    <location>
        <position position="312"/>
    </location>
    <ligand>
        <name>Zn(2+)</name>
        <dbReference type="ChEBI" id="CHEBI:29105"/>
    </ligand>
</feature>
<dbReference type="NCBIfam" id="TIGR00430">
    <property type="entry name" value="Q_tRNA_tgt"/>
    <property type="match status" value="1"/>
</dbReference>
<gene>
    <name evidence="9" type="primary">LOC108739203</name>
</gene>
<evidence type="ECO:0000256" key="1">
    <source>
        <dbReference type="ARBA" id="ARBA00022676"/>
    </source>
</evidence>
<dbReference type="Proteomes" id="UP000192223">
    <property type="component" value="Unplaced"/>
</dbReference>